<proteinExistence type="predicted"/>
<evidence type="ECO:0000313" key="1">
    <source>
        <dbReference type="EMBL" id="KZC13222.1"/>
    </source>
</evidence>
<name>A0A154PMZ7_DUFNO</name>
<dbReference type="Proteomes" id="UP000076502">
    <property type="component" value="Unassembled WGS sequence"/>
</dbReference>
<evidence type="ECO:0000313" key="2">
    <source>
        <dbReference type="Proteomes" id="UP000076502"/>
    </source>
</evidence>
<dbReference type="EMBL" id="KQ434996">
    <property type="protein sequence ID" value="KZC13222.1"/>
    <property type="molecule type" value="Genomic_DNA"/>
</dbReference>
<sequence>MASRRDCVRETDWAQRDCDEGRTVHTVHLKTPLVRIWLVKLCFMVMSRY</sequence>
<protein>
    <submittedName>
        <fullName evidence="1">Uncharacterized protein</fullName>
    </submittedName>
</protein>
<accession>A0A154PMZ7</accession>
<organism evidence="1 2">
    <name type="scientific">Dufourea novaeangliae</name>
    <name type="common">Sweat bee</name>
    <dbReference type="NCBI Taxonomy" id="178035"/>
    <lineage>
        <taxon>Eukaryota</taxon>
        <taxon>Metazoa</taxon>
        <taxon>Ecdysozoa</taxon>
        <taxon>Arthropoda</taxon>
        <taxon>Hexapoda</taxon>
        <taxon>Insecta</taxon>
        <taxon>Pterygota</taxon>
        <taxon>Neoptera</taxon>
        <taxon>Endopterygota</taxon>
        <taxon>Hymenoptera</taxon>
        <taxon>Apocrita</taxon>
        <taxon>Aculeata</taxon>
        <taxon>Apoidea</taxon>
        <taxon>Anthophila</taxon>
        <taxon>Halictidae</taxon>
        <taxon>Rophitinae</taxon>
        <taxon>Dufourea</taxon>
    </lineage>
</organism>
<dbReference type="AlphaFoldDB" id="A0A154PMZ7"/>
<reference evidence="1 2" key="1">
    <citation type="submission" date="2015-07" db="EMBL/GenBank/DDBJ databases">
        <title>The genome of Dufourea novaeangliae.</title>
        <authorList>
            <person name="Pan H."/>
            <person name="Kapheim K."/>
        </authorList>
    </citation>
    <scope>NUCLEOTIDE SEQUENCE [LARGE SCALE GENOMIC DNA]</scope>
    <source>
        <strain evidence="1">0120121106</strain>
        <tissue evidence="1">Whole body</tissue>
    </source>
</reference>
<keyword evidence="2" id="KW-1185">Reference proteome</keyword>
<gene>
    <name evidence="1" type="ORF">WN55_05920</name>
</gene>